<keyword evidence="7" id="KW-0677">Repeat</keyword>
<keyword evidence="4" id="KW-0813">Transport</keyword>
<proteinExistence type="inferred from homology"/>
<dbReference type="InterPro" id="IPR036412">
    <property type="entry name" value="HAD-like_sf"/>
</dbReference>
<dbReference type="PRINTS" id="PR00943">
    <property type="entry name" value="CUATPASE"/>
</dbReference>
<dbReference type="PRINTS" id="PR00119">
    <property type="entry name" value="CATATPASE"/>
</dbReference>
<evidence type="ECO:0000313" key="19">
    <source>
        <dbReference type="EMBL" id="RXE58950.1"/>
    </source>
</evidence>
<dbReference type="FunFam" id="3.40.50.1000:FF:000031">
    <property type="entry name" value="Probable copper-transporting ATPase HMA5"/>
    <property type="match status" value="1"/>
</dbReference>
<dbReference type="InterPro" id="IPR023298">
    <property type="entry name" value="ATPase_P-typ_TM_dom_sf"/>
</dbReference>
<dbReference type="GO" id="GO:0140581">
    <property type="term" value="F:P-type monovalent copper transporter activity"/>
    <property type="evidence" value="ECO:0007669"/>
    <property type="project" value="UniProtKB-EC"/>
</dbReference>
<comment type="caution">
    <text evidence="19">The sequence shown here is derived from an EMBL/GenBank/DDBJ whole genome shotgun (WGS) entry which is preliminary data.</text>
</comment>
<feature type="transmembrane region" description="Helical" evidence="17">
    <location>
        <begin position="381"/>
        <end position="402"/>
    </location>
</feature>
<dbReference type="InterPro" id="IPR018303">
    <property type="entry name" value="ATPase_P-typ_P_site"/>
</dbReference>
<feature type="transmembrane region" description="Helical" evidence="17">
    <location>
        <begin position="694"/>
        <end position="711"/>
    </location>
</feature>
<dbReference type="PANTHER" id="PTHR43520:SF8">
    <property type="entry name" value="P-TYPE CU(+) TRANSPORTER"/>
    <property type="match status" value="1"/>
</dbReference>
<dbReference type="NCBIfam" id="TIGR01494">
    <property type="entry name" value="ATPase_P-type"/>
    <property type="match status" value="1"/>
</dbReference>
<dbReference type="GO" id="GO:0005507">
    <property type="term" value="F:copper ion binding"/>
    <property type="evidence" value="ECO:0007669"/>
    <property type="project" value="TreeGrafter"/>
</dbReference>
<evidence type="ECO:0000256" key="15">
    <source>
        <dbReference type="ARBA" id="ARBA00023136"/>
    </source>
</evidence>
<evidence type="ECO:0000256" key="3">
    <source>
        <dbReference type="ARBA" id="ARBA00012517"/>
    </source>
</evidence>
<name>A0A4Q0I3U7_9FIRM</name>
<dbReference type="InterPro" id="IPR023214">
    <property type="entry name" value="HAD_sf"/>
</dbReference>
<dbReference type="GO" id="GO:0043682">
    <property type="term" value="F:P-type divalent copper transporter activity"/>
    <property type="evidence" value="ECO:0007669"/>
    <property type="project" value="TreeGrafter"/>
</dbReference>
<dbReference type="Gene3D" id="2.70.150.10">
    <property type="entry name" value="Calcium-transporting ATPase, cytoplasmic transduction domain A"/>
    <property type="match status" value="1"/>
</dbReference>
<dbReference type="SUPFAM" id="SSF81665">
    <property type="entry name" value="Calcium ATPase, transmembrane domain M"/>
    <property type="match status" value="1"/>
</dbReference>
<dbReference type="InterPro" id="IPR059000">
    <property type="entry name" value="ATPase_P-type_domA"/>
</dbReference>
<keyword evidence="10 17" id="KW-0067">ATP-binding</keyword>
<dbReference type="CDD" id="cd00371">
    <property type="entry name" value="HMA"/>
    <property type="match status" value="1"/>
</dbReference>
<dbReference type="SFLD" id="SFLDF00027">
    <property type="entry name" value="p-type_atpase"/>
    <property type="match status" value="1"/>
</dbReference>
<evidence type="ECO:0000313" key="20">
    <source>
        <dbReference type="Proteomes" id="UP000289166"/>
    </source>
</evidence>
<dbReference type="SFLD" id="SFLDG00002">
    <property type="entry name" value="C1.7:_P-type_atpase_like"/>
    <property type="match status" value="1"/>
</dbReference>
<keyword evidence="9" id="KW-0187">Copper transport</keyword>
<dbReference type="InterPro" id="IPR044492">
    <property type="entry name" value="P_typ_ATPase_HD_dom"/>
</dbReference>
<keyword evidence="6 17" id="KW-0479">Metal-binding</keyword>
<evidence type="ECO:0000256" key="5">
    <source>
        <dbReference type="ARBA" id="ARBA00022692"/>
    </source>
</evidence>
<sequence>MMNSKELLVENENKAKIELKITGMSCAACSARIEKRLNKVDGVAKASVNLATERANIEYDMEKVKTADLIKTIDDLGYKAERIENVSQDREREQREKEIKRLRMELIASAILSSPLIAAMIFMLVNIDIPFLHNEYFQLIISTPVQFIIGFRFYKNAYHALKAKSANMDVLIAMGTSAAYFFSIYNAFFAHSMEMGMMKELYFEASSTIITLILLGKYLEAVAKGKTSEAIKKLMGLKAKTARVIRNGVEEDIPVEDVQVGDIIVVRPGEKIPVDGKIIEGDSSIDESMLTGESLPVEKKAGDFVTGATINKFGTFKFEATKVGKDTVLSQIIKMVEDAQGSKAPIQKIADQVSGVFVPAVIVIAIVTFAIWYLVTRELNLAIVSAVSVLVIACPCALGLATPTAIMVGTGKGAEKGILIKGGEYLELAYKLNSVVLDKTGTITKGQPEVTDIIPLGDMDELEIIRLSAIAEKASEHPLGVAIFEKGKSKFGIIPDPSRFQAIPGRGVAAVIEDKTIYIGTRKLMKEKGINIFRIESDIAKLEDEGKTAMLMAVNERVEAILAVADTVKENSKEAIEQLLKMGIDVYMITGDNARTAKAIAKQVGITNVLAEVLPENKAEEVEKLKKQGKIVAMVGDGINDAPALATADIGMAIGTGTDVAMEAADITLMRGDLRSIPTAIKLSKRTMRKIKQNLFWAFIYNIIGIPFAAFGLLSPIIAGGAMAFSSVSVVTNSLSLKRYNPEK</sequence>
<dbReference type="SUPFAM" id="SSF56784">
    <property type="entry name" value="HAD-like"/>
    <property type="match status" value="1"/>
</dbReference>
<dbReference type="Gene3D" id="3.30.70.100">
    <property type="match status" value="1"/>
</dbReference>
<dbReference type="Gene3D" id="3.40.1110.10">
    <property type="entry name" value="Calcium-transporting ATPase, cytoplasmic domain N"/>
    <property type="match status" value="2"/>
</dbReference>
<keyword evidence="20" id="KW-1185">Reference proteome</keyword>
<dbReference type="InterPro" id="IPR023299">
    <property type="entry name" value="ATPase_P-typ_cyto_dom_N"/>
</dbReference>
<keyword evidence="8 17" id="KW-0547">Nucleotide-binding</keyword>
<evidence type="ECO:0000256" key="14">
    <source>
        <dbReference type="ARBA" id="ARBA00023065"/>
    </source>
</evidence>
<dbReference type="PANTHER" id="PTHR43520">
    <property type="entry name" value="ATP7, ISOFORM B"/>
    <property type="match status" value="1"/>
</dbReference>
<dbReference type="SUPFAM" id="SSF55008">
    <property type="entry name" value="HMA, heavy metal-associated domain"/>
    <property type="match status" value="1"/>
</dbReference>
<evidence type="ECO:0000256" key="7">
    <source>
        <dbReference type="ARBA" id="ARBA00022737"/>
    </source>
</evidence>
<dbReference type="SUPFAM" id="SSF81653">
    <property type="entry name" value="Calcium ATPase, transduction domain A"/>
    <property type="match status" value="1"/>
</dbReference>
<dbReference type="GO" id="GO:0005886">
    <property type="term" value="C:plasma membrane"/>
    <property type="evidence" value="ECO:0007669"/>
    <property type="project" value="UniProtKB-SubCell"/>
</dbReference>
<feature type="domain" description="HMA" evidence="18">
    <location>
        <begin position="15"/>
        <end position="81"/>
    </location>
</feature>
<comment type="subcellular location">
    <subcellularLocation>
        <location evidence="1">Cell membrane</location>
        <topology evidence="1">Multi-pass membrane protein</topology>
    </subcellularLocation>
</comment>
<gene>
    <name evidence="19" type="ORF">EFD62_09975</name>
</gene>
<dbReference type="PROSITE" id="PS00154">
    <property type="entry name" value="ATPASE_E1_E2"/>
    <property type="match status" value="1"/>
</dbReference>
<evidence type="ECO:0000256" key="17">
    <source>
        <dbReference type="RuleBase" id="RU362081"/>
    </source>
</evidence>
<keyword evidence="17" id="KW-1003">Cell membrane</keyword>
<dbReference type="EMBL" id="RLII01000011">
    <property type="protein sequence ID" value="RXE58950.1"/>
    <property type="molecule type" value="Genomic_DNA"/>
</dbReference>
<dbReference type="CDD" id="cd02094">
    <property type="entry name" value="P-type_ATPase_Cu-like"/>
    <property type="match status" value="1"/>
</dbReference>
<dbReference type="InterPro" id="IPR008250">
    <property type="entry name" value="ATPase_P-typ_transduc_dom_A_sf"/>
</dbReference>
<keyword evidence="11" id="KW-1278">Translocase</keyword>
<dbReference type="EC" id="7.2.2.8" evidence="3"/>
<comment type="catalytic activity">
    <reaction evidence="16">
        <text>Cu(+)(in) + ATP + H2O = Cu(+)(out) + ADP + phosphate + H(+)</text>
        <dbReference type="Rhea" id="RHEA:25792"/>
        <dbReference type="ChEBI" id="CHEBI:15377"/>
        <dbReference type="ChEBI" id="CHEBI:15378"/>
        <dbReference type="ChEBI" id="CHEBI:30616"/>
        <dbReference type="ChEBI" id="CHEBI:43474"/>
        <dbReference type="ChEBI" id="CHEBI:49552"/>
        <dbReference type="ChEBI" id="CHEBI:456216"/>
        <dbReference type="EC" id="7.2.2.8"/>
    </reaction>
</comment>
<organism evidence="19 20">
    <name type="scientific">Acetivibrio mesophilus</name>
    <dbReference type="NCBI Taxonomy" id="2487273"/>
    <lineage>
        <taxon>Bacteria</taxon>
        <taxon>Bacillati</taxon>
        <taxon>Bacillota</taxon>
        <taxon>Clostridia</taxon>
        <taxon>Eubacteriales</taxon>
        <taxon>Oscillospiraceae</taxon>
        <taxon>Acetivibrio</taxon>
    </lineage>
</organism>
<dbReference type="InterPro" id="IPR017969">
    <property type="entry name" value="Heavy-metal-associated_CS"/>
</dbReference>
<dbReference type="PRINTS" id="PR00942">
    <property type="entry name" value="CUATPASEI"/>
</dbReference>
<dbReference type="Proteomes" id="UP000289166">
    <property type="component" value="Unassembled WGS sequence"/>
</dbReference>
<dbReference type="GO" id="GO:0005524">
    <property type="term" value="F:ATP binding"/>
    <property type="evidence" value="ECO:0007669"/>
    <property type="project" value="UniProtKB-UniRule"/>
</dbReference>
<dbReference type="Pfam" id="PF00122">
    <property type="entry name" value="E1-E2_ATPase"/>
    <property type="match status" value="1"/>
</dbReference>
<keyword evidence="12 17" id="KW-1133">Transmembrane helix</keyword>
<feature type="transmembrane region" description="Helical" evidence="17">
    <location>
        <begin position="353"/>
        <end position="375"/>
    </location>
</feature>
<comment type="similarity">
    <text evidence="2 17">Belongs to the cation transport ATPase (P-type) (TC 3.A.3) family. Type IB subfamily.</text>
</comment>
<protein>
    <recommendedName>
        <fullName evidence="3">P-type Cu(+) transporter</fullName>
        <ecNumber evidence="3">7.2.2.8</ecNumber>
    </recommendedName>
</protein>
<dbReference type="InterPro" id="IPR001757">
    <property type="entry name" value="P_typ_ATPase"/>
</dbReference>
<evidence type="ECO:0000256" key="2">
    <source>
        <dbReference type="ARBA" id="ARBA00006024"/>
    </source>
</evidence>
<evidence type="ECO:0000256" key="8">
    <source>
        <dbReference type="ARBA" id="ARBA00022741"/>
    </source>
</evidence>
<keyword evidence="5 17" id="KW-0812">Transmembrane</keyword>
<dbReference type="GO" id="GO:0055070">
    <property type="term" value="P:copper ion homeostasis"/>
    <property type="evidence" value="ECO:0007669"/>
    <property type="project" value="TreeGrafter"/>
</dbReference>
<dbReference type="PROSITE" id="PS50846">
    <property type="entry name" value="HMA_2"/>
    <property type="match status" value="1"/>
</dbReference>
<dbReference type="InterPro" id="IPR006121">
    <property type="entry name" value="HMA_dom"/>
</dbReference>
<evidence type="ECO:0000256" key="4">
    <source>
        <dbReference type="ARBA" id="ARBA00022448"/>
    </source>
</evidence>
<dbReference type="RefSeq" id="WP_235832625.1">
    <property type="nucleotide sequence ID" value="NZ_RLII01000011.1"/>
</dbReference>
<keyword evidence="14" id="KW-0406">Ion transport</keyword>
<dbReference type="Pfam" id="PF00403">
    <property type="entry name" value="HMA"/>
    <property type="match status" value="1"/>
</dbReference>
<evidence type="ECO:0000256" key="12">
    <source>
        <dbReference type="ARBA" id="ARBA00022989"/>
    </source>
</evidence>
<evidence type="ECO:0000256" key="9">
    <source>
        <dbReference type="ARBA" id="ARBA00022796"/>
    </source>
</evidence>
<evidence type="ECO:0000256" key="16">
    <source>
        <dbReference type="ARBA" id="ARBA00049289"/>
    </source>
</evidence>
<accession>A0A4Q0I3U7</accession>
<dbReference type="InterPro" id="IPR036163">
    <property type="entry name" value="HMA_dom_sf"/>
</dbReference>
<dbReference type="NCBIfam" id="TIGR01525">
    <property type="entry name" value="ATPase-IB_hvy"/>
    <property type="match status" value="1"/>
</dbReference>
<evidence type="ECO:0000256" key="10">
    <source>
        <dbReference type="ARBA" id="ARBA00022840"/>
    </source>
</evidence>
<dbReference type="AlphaFoldDB" id="A0A4Q0I3U7"/>
<dbReference type="GO" id="GO:0016887">
    <property type="term" value="F:ATP hydrolysis activity"/>
    <property type="evidence" value="ECO:0007669"/>
    <property type="project" value="InterPro"/>
</dbReference>
<feature type="transmembrane region" description="Helical" evidence="17">
    <location>
        <begin position="102"/>
        <end position="124"/>
    </location>
</feature>
<dbReference type="FunFam" id="2.70.150.10:FF:000002">
    <property type="entry name" value="Copper-transporting ATPase 1, putative"/>
    <property type="match status" value="1"/>
</dbReference>
<dbReference type="Pfam" id="PF00702">
    <property type="entry name" value="Hydrolase"/>
    <property type="match status" value="1"/>
</dbReference>
<dbReference type="FunFam" id="3.30.70.100:FF:000005">
    <property type="entry name" value="Copper-exporting P-type ATPase A"/>
    <property type="match status" value="1"/>
</dbReference>
<dbReference type="NCBIfam" id="TIGR01511">
    <property type="entry name" value="ATPase-IB1_Cu"/>
    <property type="match status" value="1"/>
</dbReference>
<dbReference type="Gene3D" id="3.40.50.1000">
    <property type="entry name" value="HAD superfamily/HAD-like"/>
    <property type="match status" value="1"/>
</dbReference>
<dbReference type="PROSITE" id="PS01047">
    <property type="entry name" value="HMA_1"/>
    <property type="match status" value="1"/>
</dbReference>
<feature type="transmembrane region" description="Helical" evidence="17">
    <location>
        <begin position="166"/>
        <end position="189"/>
    </location>
</feature>
<keyword evidence="13" id="KW-0186">Copper</keyword>
<evidence type="ECO:0000259" key="18">
    <source>
        <dbReference type="PROSITE" id="PS50846"/>
    </source>
</evidence>
<evidence type="ECO:0000256" key="1">
    <source>
        <dbReference type="ARBA" id="ARBA00004651"/>
    </source>
</evidence>
<reference evidence="20" key="1">
    <citation type="submission" date="2018-11" db="EMBL/GenBank/DDBJ databases">
        <title>Genome sequencing of a novel mesophilic and cellulolytic organism within the genus Hungateiclostridium.</title>
        <authorList>
            <person name="Rettenmaier R."/>
            <person name="Liebl W."/>
            <person name="Zverlov V."/>
        </authorList>
    </citation>
    <scope>NUCLEOTIDE SEQUENCE [LARGE SCALE GENOMIC DNA]</scope>
    <source>
        <strain evidence="20">N2K1</strain>
    </source>
</reference>
<keyword evidence="15 17" id="KW-0472">Membrane</keyword>
<evidence type="ECO:0000256" key="6">
    <source>
        <dbReference type="ARBA" id="ARBA00022723"/>
    </source>
</evidence>
<dbReference type="InterPro" id="IPR027256">
    <property type="entry name" value="P-typ_ATPase_IB"/>
</dbReference>
<evidence type="ECO:0000256" key="13">
    <source>
        <dbReference type="ARBA" id="ARBA00023008"/>
    </source>
</evidence>
<evidence type="ECO:0000256" key="11">
    <source>
        <dbReference type="ARBA" id="ARBA00022967"/>
    </source>
</evidence>
<dbReference type="SFLD" id="SFLDS00003">
    <property type="entry name" value="Haloacid_Dehalogenase"/>
    <property type="match status" value="1"/>
</dbReference>